<evidence type="ECO:0000313" key="2">
    <source>
        <dbReference type="Proteomes" id="UP000613768"/>
    </source>
</evidence>
<reference evidence="1 2" key="1">
    <citation type="submission" date="2020-09" db="EMBL/GenBank/DDBJ databases">
        <title>Pseudoxanthomonas sp. CAU 1598 isolated from sand of Yaerae Beach.</title>
        <authorList>
            <person name="Kim W."/>
        </authorList>
    </citation>
    <scope>NUCLEOTIDE SEQUENCE [LARGE SCALE GENOMIC DNA]</scope>
    <source>
        <strain evidence="1 2">CAU 1598</strain>
    </source>
</reference>
<dbReference type="RefSeq" id="WP_192029755.1">
    <property type="nucleotide sequence ID" value="NZ_JACYTR010000021.1"/>
</dbReference>
<comment type="caution">
    <text evidence="1">The sequence shown here is derived from an EMBL/GenBank/DDBJ whole genome shotgun (WGS) entry which is preliminary data.</text>
</comment>
<organism evidence="1 2">
    <name type="scientific">Pseudomarimonas arenosa</name>
    <dbReference type="NCBI Taxonomy" id="2774145"/>
    <lineage>
        <taxon>Bacteria</taxon>
        <taxon>Pseudomonadati</taxon>
        <taxon>Pseudomonadota</taxon>
        <taxon>Gammaproteobacteria</taxon>
        <taxon>Lysobacterales</taxon>
        <taxon>Lysobacteraceae</taxon>
        <taxon>Pseudomarimonas</taxon>
    </lineage>
</organism>
<sequence length="135" mass="15476">MDTVTFRCPATPGFGEVEGVLRLSAAALHLQFHLYDAVLGVRRPEVHQVDLRWDGIASAAYQQGWFGRGARIDLVLNDIQPLAQFPRSEAGFSLRLPWAQRRAGRKLVDELQHYLRDQRYARLQRDIDYLSKKAD</sequence>
<dbReference type="Proteomes" id="UP000613768">
    <property type="component" value="Unassembled WGS sequence"/>
</dbReference>
<evidence type="ECO:0000313" key="1">
    <source>
        <dbReference type="EMBL" id="MBD8526333.1"/>
    </source>
</evidence>
<name>A0AAW3ZK41_9GAMM</name>
<proteinExistence type="predicted"/>
<accession>A0AAW3ZK41</accession>
<protein>
    <submittedName>
        <fullName evidence="1">Uncharacterized protein</fullName>
    </submittedName>
</protein>
<dbReference type="AlphaFoldDB" id="A0AAW3ZK41"/>
<dbReference type="EMBL" id="JACYTR010000021">
    <property type="protein sequence ID" value="MBD8526333.1"/>
    <property type="molecule type" value="Genomic_DNA"/>
</dbReference>
<keyword evidence="2" id="KW-1185">Reference proteome</keyword>
<gene>
    <name evidence="1" type="ORF">IFO71_11355</name>
</gene>